<dbReference type="PANTHER" id="PTHR37692">
    <property type="entry name" value="HYPOTHETICAL MEMBRANE SPANNING PROTEIN"/>
    <property type="match status" value="1"/>
</dbReference>
<evidence type="ECO:0000256" key="1">
    <source>
        <dbReference type="SAM" id="Phobius"/>
    </source>
</evidence>
<protein>
    <recommendedName>
        <fullName evidence="4">DUF420 domain-containing protein</fullName>
    </recommendedName>
</protein>
<dbReference type="EMBL" id="LIBO01000017">
    <property type="protein sequence ID" value="KRO62978.1"/>
    <property type="molecule type" value="Genomic_DNA"/>
</dbReference>
<accession>A0A0R2RP99</accession>
<feature type="transmembrane region" description="Helical" evidence="1">
    <location>
        <begin position="6"/>
        <end position="26"/>
    </location>
</feature>
<dbReference type="AlphaFoldDB" id="A0A0R2RP99"/>
<proteinExistence type="predicted"/>
<evidence type="ECO:0008006" key="4">
    <source>
        <dbReference type="Google" id="ProtNLM"/>
    </source>
</evidence>
<feature type="transmembrane region" description="Helical" evidence="1">
    <location>
        <begin position="76"/>
        <end position="102"/>
    </location>
</feature>
<keyword evidence="1" id="KW-0812">Transmembrane</keyword>
<feature type="transmembrane region" description="Helical" evidence="1">
    <location>
        <begin position="38"/>
        <end position="56"/>
    </location>
</feature>
<dbReference type="Proteomes" id="UP000051269">
    <property type="component" value="Unassembled WGS sequence"/>
</dbReference>
<comment type="caution">
    <text evidence="2">The sequence shown here is derived from an EMBL/GenBank/DDBJ whole genome shotgun (WGS) entry which is preliminary data.</text>
</comment>
<organism evidence="2 3">
    <name type="scientific">Verrucomicrobia subdivision 6 bacterium BACL9 MAG-120507-bin52</name>
    <dbReference type="NCBI Taxonomy" id="1655590"/>
    <lineage>
        <taxon>Bacteria</taxon>
        <taxon>Pseudomonadati</taxon>
        <taxon>Verrucomicrobiota</taxon>
        <taxon>Verrucomicrobiia</taxon>
        <taxon>Verrucomicrobiales</taxon>
        <taxon>Verrucomicrobia subdivision 6</taxon>
    </lineage>
</organism>
<evidence type="ECO:0000313" key="2">
    <source>
        <dbReference type="EMBL" id="KRO62978.1"/>
    </source>
</evidence>
<evidence type="ECO:0000313" key="3">
    <source>
        <dbReference type="Proteomes" id="UP000051269"/>
    </source>
</evidence>
<keyword evidence="1" id="KW-0472">Membrane</keyword>
<name>A0A0R2RP99_9BACT</name>
<dbReference type="InterPro" id="IPR007352">
    <property type="entry name" value="DUF420"/>
</dbReference>
<reference evidence="2 3" key="1">
    <citation type="submission" date="2015-10" db="EMBL/GenBank/DDBJ databases">
        <title>Metagenome-Assembled Genomes uncover a global brackish microbiome.</title>
        <authorList>
            <person name="Hugerth L.W."/>
            <person name="Larsson J."/>
            <person name="Alneberg J."/>
            <person name="Lindh M.V."/>
            <person name="Legrand C."/>
            <person name="Pinhassi J."/>
            <person name="Andersson A.F."/>
        </authorList>
    </citation>
    <scope>NUCLEOTIDE SEQUENCE [LARGE SCALE GENOMIC DNA]</scope>
    <source>
        <strain evidence="2">BACL18 MAG-120507-bin52</strain>
    </source>
</reference>
<keyword evidence="1" id="KW-1133">Transmembrane helix</keyword>
<feature type="transmembrane region" description="Helical" evidence="1">
    <location>
        <begin position="114"/>
        <end position="138"/>
    </location>
</feature>
<gene>
    <name evidence="2" type="ORF">ABR82_05140</name>
</gene>
<dbReference type="PANTHER" id="PTHR37692:SF1">
    <property type="entry name" value="DUF420 DOMAIN-CONTAINING PROTEIN"/>
    <property type="match status" value="1"/>
</dbReference>
<sequence>MTLHDLPLLNACLNATTALLLLAGWIQIKRGNKAAHKKIMATAFCVSTVFLGSYLLHKFTVGPKLFPMQGWIRALYFFILIPHTILAVINLPFILAAVYFAATGQFEKHKRLTPWVWPVWMYVSVTGVLVYLMLYRWYA</sequence>
<dbReference type="Pfam" id="PF04238">
    <property type="entry name" value="DUF420"/>
    <property type="match status" value="1"/>
</dbReference>